<feature type="domain" description="N-acetyltransferase" evidence="3">
    <location>
        <begin position="4"/>
        <end position="157"/>
    </location>
</feature>
<keyword evidence="5" id="KW-1185">Reference proteome</keyword>
<dbReference type="PROSITE" id="PS51186">
    <property type="entry name" value="GNAT"/>
    <property type="match status" value="1"/>
</dbReference>
<keyword evidence="2" id="KW-0012">Acyltransferase</keyword>
<organism evidence="4 5">
    <name type="scientific">Celerinatantimonas diazotrophica</name>
    <dbReference type="NCBI Taxonomy" id="412034"/>
    <lineage>
        <taxon>Bacteria</taxon>
        <taxon>Pseudomonadati</taxon>
        <taxon>Pseudomonadota</taxon>
        <taxon>Gammaproteobacteria</taxon>
        <taxon>Celerinatantimonadaceae</taxon>
        <taxon>Celerinatantimonas</taxon>
    </lineage>
</organism>
<dbReference type="AlphaFoldDB" id="A0A4V2PRH2"/>
<gene>
    <name evidence="4" type="ORF">EV690_0970</name>
</gene>
<sequence>MSGINVIPMQEKDWNAVKTIYQAGIDSGNATFQTFAPEWSEWDKNHIDICRYVACIDDQVIGWVALSPYSSRHAYRGVAEISIYVSPQHHQLGVGKQLLSTVINESEKAGYWTLLSGIFPENLASLRLHHNQGFRKVGHREKVGEMHGKWRDVIILERRSQKVNY</sequence>
<proteinExistence type="predicted"/>
<accession>A0A4V2PRH2</accession>
<comment type="caution">
    <text evidence="4">The sequence shown here is derived from an EMBL/GenBank/DDBJ whole genome shotgun (WGS) entry which is preliminary data.</text>
</comment>
<dbReference type="GO" id="GO:0016747">
    <property type="term" value="F:acyltransferase activity, transferring groups other than amino-acyl groups"/>
    <property type="evidence" value="ECO:0007669"/>
    <property type="project" value="InterPro"/>
</dbReference>
<dbReference type="CDD" id="cd04301">
    <property type="entry name" value="NAT_SF"/>
    <property type="match status" value="1"/>
</dbReference>
<dbReference type="InterPro" id="IPR000182">
    <property type="entry name" value="GNAT_dom"/>
</dbReference>
<dbReference type="PANTHER" id="PTHR43072">
    <property type="entry name" value="N-ACETYLTRANSFERASE"/>
    <property type="match status" value="1"/>
</dbReference>
<name>A0A4V2PRH2_9GAMM</name>
<protein>
    <submittedName>
        <fullName evidence="4">Phosphinothricin acetyltransferase</fullName>
    </submittedName>
</protein>
<dbReference type="OrthoDB" id="5459937at2"/>
<evidence type="ECO:0000259" key="3">
    <source>
        <dbReference type="PROSITE" id="PS51186"/>
    </source>
</evidence>
<dbReference type="EMBL" id="SMGD01000011">
    <property type="protein sequence ID" value="TCK58821.1"/>
    <property type="molecule type" value="Genomic_DNA"/>
</dbReference>
<evidence type="ECO:0000256" key="2">
    <source>
        <dbReference type="ARBA" id="ARBA00023315"/>
    </source>
</evidence>
<dbReference type="PANTHER" id="PTHR43072:SF23">
    <property type="entry name" value="UPF0039 PROTEIN C11D3.02C"/>
    <property type="match status" value="1"/>
</dbReference>
<dbReference type="Proteomes" id="UP000295565">
    <property type="component" value="Unassembled WGS sequence"/>
</dbReference>
<dbReference type="Gene3D" id="3.40.630.30">
    <property type="match status" value="1"/>
</dbReference>
<dbReference type="InterPro" id="IPR016181">
    <property type="entry name" value="Acyl_CoA_acyltransferase"/>
</dbReference>
<keyword evidence="1 4" id="KW-0808">Transferase</keyword>
<dbReference type="SUPFAM" id="SSF55729">
    <property type="entry name" value="Acyl-CoA N-acyltransferases (Nat)"/>
    <property type="match status" value="1"/>
</dbReference>
<evidence type="ECO:0000313" key="5">
    <source>
        <dbReference type="Proteomes" id="UP000295565"/>
    </source>
</evidence>
<evidence type="ECO:0000313" key="4">
    <source>
        <dbReference type="EMBL" id="TCK58821.1"/>
    </source>
</evidence>
<evidence type="ECO:0000256" key="1">
    <source>
        <dbReference type="ARBA" id="ARBA00022679"/>
    </source>
</evidence>
<dbReference type="Pfam" id="PF00583">
    <property type="entry name" value="Acetyltransf_1"/>
    <property type="match status" value="1"/>
</dbReference>
<reference evidence="4 5" key="1">
    <citation type="submission" date="2019-03" db="EMBL/GenBank/DDBJ databases">
        <title>Genomic Encyclopedia of Type Strains, Phase IV (KMG-IV): sequencing the most valuable type-strain genomes for metagenomic binning, comparative biology and taxonomic classification.</title>
        <authorList>
            <person name="Goeker M."/>
        </authorList>
    </citation>
    <scope>NUCLEOTIDE SEQUENCE [LARGE SCALE GENOMIC DNA]</scope>
    <source>
        <strain evidence="4 5">DSM 18577</strain>
    </source>
</reference>